<reference evidence="3" key="1">
    <citation type="journal article" date="2019" name="Int. J. Syst. Evol. Microbiol.">
        <title>The Global Catalogue of Microorganisms (GCM) 10K type strain sequencing project: providing services to taxonomists for standard genome sequencing and annotation.</title>
        <authorList>
            <consortium name="The Broad Institute Genomics Platform"/>
            <consortium name="The Broad Institute Genome Sequencing Center for Infectious Disease"/>
            <person name="Wu L."/>
            <person name="Ma J."/>
        </authorList>
    </citation>
    <scope>NUCLEOTIDE SEQUENCE [LARGE SCALE GENOMIC DNA]</scope>
    <source>
        <strain evidence="3">JCM 17190</strain>
    </source>
</reference>
<keyword evidence="1" id="KW-1133">Transmembrane helix</keyword>
<gene>
    <name evidence="2" type="ORF">GCM10022404_27130</name>
</gene>
<name>A0ABP7KFG6_9RHOB</name>
<accession>A0ABP7KFG6</accession>
<dbReference type="EMBL" id="BAABDF010000007">
    <property type="protein sequence ID" value="GAA3875950.1"/>
    <property type="molecule type" value="Genomic_DNA"/>
</dbReference>
<evidence type="ECO:0000313" key="2">
    <source>
        <dbReference type="EMBL" id="GAA3875950.1"/>
    </source>
</evidence>
<keyword evidence="1" id="KW-0812">Transmembrane</keyword>
<dbReference type="RefSeq" id="WP_344847927.1">
    <property type="nucleotide sequence ID" value="NZ_BAABDF010000007.1"/>
</dbReference>
<feature type="transmembrane region" description="Helical" evidence="1">
    <location>
        <begin position="20"/>
        <end position="39"/>
    </location>
</feature>
<keyword evidence="3" id="KW-1185">Reference proteome</keyword>
<protein>
    <submittedName>
        <fullName evidence="2">Uncharacterized protein</fullName>
    </submittedName>
</protein>
<organism evidence="2 3">
    <name type="scientific">Celeribacter arenosi</name>
    <dbReference type="NCBI Taxonomy" id="792649"/>
    <lineage>
        <taxon>Bacteria</taxon>
        <taxon>Pseudomonadati</taxon>
        <taxon>Pseudomonadota</taxon>
        <taxon>Alphaproteobacteria</taxon>
        <taxon>Rhodobacterales</taxon>
        <taxon>Roseobacteraceae</taxon>
        <taxon>Celeribacter</taxon>
    </lineage>
</organism>
<dbReference type="Proteomes" id="UP001399917">
    <property type="component" value="Unassembled WGS sequence"/>
</dbReference>
<comment type="caution">
    <text evidence="2">The sequence shown here is derived from an EMBL/GenBank/DDBJ whole genome shotgun (WGS) entry which is preliminary data.</text>
</comment>
<sequence>MIHDLKSALTRSRSTLAEDMVGAVSLLVILIGGLSIPAIF</sequence>
<evidence type="ECO:0000313" key="3">
    <source>
        <dbReference type="Proteomes" id="UP001399917"/>
    </source>
</evidence>
<keyword evidence="1" id="KW-0472">Membrane</keyword>
<evidence type="ECO:0000256" key="1">
    <source>
        <dbReference type="SAM" id="Phobius"/>
    </source>
</evidence>
<proteinExistence type="predicted"/>